<name>A0A1A9VTD5_GLOAU</name>
<evidence type="ECO:0000256" key="1">
    <source>
        <dbReference type="SAM" id="Phobius"/>
    </source>
</evidence>
<keyword evidence="1" id="KW-1133">Transmembrane helix</keyword>
<proteinExistence type="predicted"/>
<dbReference type="Proteomes" id="UP000078200">
    <property type="component" value="Unassembled WGS sequence"/>
</dbReference>
<feature type="transmembrane region" description="Helical" evidence="1">
    <location>
        <begin position="133"/>
        <end position="154"/>
    </location>
</feature>
<evidence type="ECO:0000313" key="3">
    <source>
        <dbReference type="Proteomes" id="UP000078200"/>
    </source>
</evidence>
<keyword evidence="1" id="KW-0812">Transmembrane</keyword>
<evidence type="ECO:0000313" key="2">
    <source>
        <dbReference type="EnsemblMetazoa" id="GAUT046895-PA"/>
    </source>
</evidence>
<accession>A0A1A9VTD5</accession>
<dbReference type="EnsemblMetazoa" id="GAUT046895-RA">
    <property type="protein sequence ID" value="GAUT046895-PA"/>
    <property type="gene ID" value="GAUT046895"/>
</dbReference>
<organism evidence="2 3">
    <name type="scientific">Glossina austeni</name>
    <name type="common">Savannah tsetse fly</name>
    <dbReference type="NCBI Taxonomy" id="7395"/>
    <lineage>
        <taxon>Eukaryota</taxon>
        <taxon>Metazoa</taxon>
        <taxon>Ecdysozoa</taxon>
        <taxon>Arthropoda</taxon>
        <taxon>Hexapoda</taxon>
        <taxon>Insecta</taxon>
        <taxon>Pterygota</taxon>
        <taxon>Neoptera</taxon>
        <taxon>Endopterygota</taxon>
        <taxon>Diptera</taxon>
        <taxon>Brachycera</taxon>
        <taxon>Muscomorpha</taxon>
        <taxon>Hippoboscoidea</taxon>
        <taxon>Glossinidae</taxon>
        <taxon>Glossina</taxon>
    </lineage>
</organism>
<keyword evidence="1" id="KW-0472">Membrane</keyword>
<keyword evidence="3" id="KW-1185">Reference proteome</keyword>
<dbReference type="AlphaFoldDB" id="A0A1A9VTD5"/>
<dbReference type="VEuPathDB" id="VectorBase:GAUT046895"/>
<reference evidence="2" key="1">
    <citation type="submission" date="2020-05" db="UniProtKB">
        <authorList>
            <consortium name="EnsemblMetazoa"/>
        </authorList>
    </citation>
    <scope>IDENTIFICATION</scope>
    <source>
        <strain evidence="2">TTRI</strain>
    </source>
</reference>
<protein>
    <submittedName>
        <fullName evidence="2">Uncharacterized protein</fullName>
    </submittedName>
</protein>
<sequence>MCNTNSTVEDICQIQVRFIEEEYLLTELTVLSSRLMYHKCANSKIAPDMNLSFSLTIADLYQNKIGEVRKEIVLRLVGTSPYRKSVLLFPFQYEYSVHSKTKLQTSTRITIGSRNFLMIKGYKVSYCVYTKGLAATCNSVAVVVCCVIIAQFLLDSTATTWKLTFSTT</sequence>